<name>A0ABR8RUS6_9CELL</name>
<dbReference type="Proteomes" id="UP000641803">
    <property type="component" value="Unassembled WGS sequence"/>
</dbReference>
<dbReference type="Gene3D" id="1.25.40.20">
    <property type="entry name" value="Ankyrin repeat-containing domain"/>
    <property type="match status" value="1"/>
</dbReference>
<keyword evidence="2" id="KW-1185">Reference proteome</keyword>
<gene>
    <name evidence="1" type="ORF">H9652_14110</name>
</gene>
<dbReference type="InterPro" id="IPR036770">
    <property type="entry name" value="Ankyrin_rpt-contain_sf"/>
</dbReference>
<sequence>MSYPPVYRSVRQSESEFLADYDLSLANWADGQGTTLLMYALRNPEPASRAAISGRLLDDGADPAATSGGTNALHVLLSATSHDFGAEPALLARLLEGGADINADTGDRWGTPLQTLARTFKFSDEELAPFYDVLFARPELDVTTPSHKGRSITESAQAAGEARAGLLERCLAHARANIAPLESR</sequence>
<evidence type="ECO:0000313" key="2">
    <source>
        <dbReference type="Proteomes" id="UP000641803"/>
    </source>
</evidence>
<organism evidence="1 2">
    <name type="scientific">Oerskovia rustica</name>
    <dbReference type="NCBI Taxonomy" id="2762237"/>
    <lineage>
        <taxon>Bacteria</taxon>
        <taxon>Bacillati</taxon>
        <taxon>Actinomycetota</taxon>
        <taxon>Actinomycetes</taxon>
        <taxon>Micrococcales</taxon>
        <taxon>Cellulomonadaceae</taxon>
        <taxon>Oerskovia</taxon>
    </lineage>
</organism>
<evidence type="ECO:0008006" key="3">
    <source>
        <dbReference type="Google" id="ProtNLM"/>
    </source>
</evidence>
<reference evidence="1 2" key="1">
    <citation type="submission" date="2020-08" db="EMBL/GenBank/DDBJ databases">
        <title>A Genomic Blueprint of the Chicken Gut Microbiome.</title>
        <authorList>
            <person name="Gilroy R."/>
            <person name="Ravi A."/>
            <person name="Getino M."/>
            <person name="Pursley I."/>
            <person name="Horton D.L."/>
            <person name="Alikhan N.-F."/>
            <person name="Baker D."/>
            <person name="Gharbi K."/>
            <person name="Hall N."/>
            <person name="Watson M."/>
            <person name="Adriaenssens E.M."/>
            <person name="Foster-Nyarko E."/>
            <person name="Jarju S."/>
            <person name="Secka A."/>
            <person name="Antonio M."/>
            <person name="Oren A."/>
            <person name="Chaudhuri R."/>
            <person name="La Ragione R.M."/>
            <person name="Hildebrand F."/>
            <person name="Pallen M.J."/>
        </authorList>
    </citation>
    <scope>NUCLEOTIDE SEQUENCE [LARGE SCALE GENOMIC DNA]</scope>
    <source>
        <strain evidence="1 2">Sa4CUA1</strain>
    </source>
</reference>
<evidence type="ECO:0000313" key="1">
    <source>
        <dbReference type="EMBL" id="MBD7951535.1"/>
    </source>
</evidence>
<proteinExistence type="predicted"/>
<dbReference type="EMBL" id="JACSQQ010000024">
    <property type="protein sequence ID" value="MBD7951535.1"/>
    <property type="molecule type" value="Genomic_DNA"/>
</dbReference>
<dbReference type="RefSeq" id="WP_191796812.1">
    <property type="nucleotide sequence ID" value="NZ_JACSQQ010000024.1"/>
</dbReference>
<protein>
    <recommendedName>
        <fullName evidence="3">Ankyrin repeat domain-containing protein</fullName>
    </recommendedName>
</protein>
<accession>A0ABR8RUS6</accession>
<comment type="caution">
    <text evidence="1">The sequence shown here is derived from an EMBL/GenBank/DDBJ whole genome shotgun (WGS) entry which is preliminary data.</text>
</comment>